<name>A0A1V4ATX5_9BACT</name>
<keyword evidence="1" id="KW-0175">Coiled coil</keyword>
<dbReference type="InterPro" id="IPR010935">
    <property type="entry name" value="SMC_hinge"/>
</dbReference>
<dbReference type="GO" id="GO:0005524">
    <property type="term" value="F:ATP binding"/>
    <property type="evidence" value="ECO:0007669"/>
    <property type="project" value="InterPro"/>
</dbReference>
<feature type="coiled-coil region" evidence="1">
    <location>
        <begin position="2"/>
        <end position="85"/>
    </location>
</feature>
<dbReference type="PANTHER" id="PTHR43977">
    <property type="entry name" value="STRUCTURAL MAINTENANCE OF CHROMOSOMES PROTEIN 3"/>
    <property type="match status" value="1"/>
</dbReference>
<feature type="domain" description="SMC hinge" evidence="2">
    <location>
        <begin position="251"/>
        <end position="367"/>
    </location>
</feature>
<evidence type="ECO:0000256" key="1">
    <source>
        <dbReference type="SAM" id="Coils"/>
    </source>
</evidence>
<dbReference type="Pfam" id="PF06470">
    <property type="entry name" value="SMC_hinge"/>
    <property type="match status" value="1"/>
</dbReference>
<dbReference type="STRING" id="1004156.AYP45_08200"/>
<comment type="caution">
    <text evidence="3">The sequence shown here is derived from an EMBL/GenBank/DDBJ whole genome shotgun (WGS) entry which is preliminary data.</text>
</comment>
<proteinExistence type="predicted"/>
<evidence type="ECO:0000313" key="4">
    <source>
        <dbReference type="Proteomes" id="UP000189681"/>
    </source>
</evidence>
<dbReference type="Gene3D" id="1.20.1060.20">
    <property type="match status" value="1"/>
</dbReference>
<dbReference type="InterPro" id="IPR036277">
    <property type="entry name" value="SMC_hinge_sf"/>
</dbReference>
<dbReference type="Gene3D" id="3.30.70.1620">
    <property type="match status" value="1"/>
</dbReference>
<dbReference type="SUPFAM" id="SSF75553">
    <property type="entry name" value="Smc hinge domain"/>
    <property type="match status" value="1"/>
</dbReference>
<sequence length="562" mass="63935">MIGQLEKQLAQMQTERVNLDAQISNNRDKVTYDQERMKELERLREKYIEQQRGMENKIHEINNKITEAKEQLSTVEQEILRFADDLKAKEITQKQVNFECDLLYQGIDERKSEIISVLQQESSLQNEIGSLTTEKDALKNRKMRLFKRQEEIASFMDTLMSKYLETTKEKDALLEESHGLDQKLSTSKGRIQELVSMIRSLDEQINQQKQLQSSKTSRHEVLMDFEMRSEGVESGAKAILEESRKDPAAVKGIRGMIADLVKVDLPYALAIETALGERVQGIVTDTTDDAVEAIAFLQKSQKGHAIFFPLDRADSQAPIPDEILQKPGVVGIARNLVNYTGEACKVVDSFLSATVVVNDLTTALALSSDNRTNQYVTLDGALLESDGALSGGKKQGQVGIISRKSELKKIEEELVQIRQTLEKLEMDKQYHIEELTGLEAETAQLTKRIEQVNILKISKDNELAQNEQKRDELAAEKKINENEMEEIDVEVENTCVREQRLQEELMQLNQQRKQLEQQVEESSMLAEEKEHLKKKCSGGNNCGKSWPCTETGKERWSEQGIE</sequence>
<protein>
    <recommendedName>
        <fullName evidence="2">SMC hinge domain-containing protein</fullName>
    </recommendedName>
</protein>
<gene>
    <name evidence="3" type="ORF">AYP45_08200</name>
</gene>
<evidence type="ECO:0000259" key="2">
    <source>
        <dbReference type="SMART" id="SM00968"/>
    </source>
</evidence>
<feature type="coiled-coil region" evidence="1">
    <location>
        <begin position="407"/>
        <end position="535"/>
    </location>
</feature>
<dbReference type="EMBL" id="AYTS01000074">
    <property type="protein sequence ID" value="OOP56588.1"/>
    <property type="molecule type" value="Genomic_DNA"/>
</dbReference>
<reference evidence="3 4" key="1">
    <citation type="journal article" date="2017" name="Water Res.">
        <title>Discovery and metagenomic analysis of an anammox bacterial enrichment related to Candidatus "Brocadia caroliniensis" in a full-scale glycerol-fed nitritation-denitritation separate centrate treatment process.</title>
        <authorList>
            <person name="Park H."/>
            <person name="Brotto A.C."/>
            <person name="van Loosdrecht M.C."/>
            <person name="Chandran K."/>
        </authorList>
    </citation>
    <scope>NUCLEOTIDE SEQUENCE [LARGE SCALE GENOMIC DNA]</scope>
    <source>
        <strain evidence="3">26THWARD</strain>
    </source>
</reference>
<dbReference type="GO" id="GO:0005694">
    <property type="term" value="C:chromosome"/>
    <property type="evidence" value="ECO:0007669"/>
    <property type="project" value="InterPro"/>
</dbReference>
<dbReference type="GO" id="GO:0051276">
    <property type="term" value="P:chromosome organization"/>
    <property type="evidence" value="ECO:0007669"/>
    <property type="project" value="InterPro"/>
</dbReference>
<evidence type="ECO:0000313" key="3">
    <source>
        <dbReference type="EMBL" id="OOP56588.1"/>
    </source>
</evidence>
<accession>A0A1V4ATX5</accession>
<dbReference type="SMART" id="SM00968">
    <property type="entry name" value="SMC_hinge"/>
    <property type="match status" value="1"/>
</dbReference>
<organism evidence="3 4">
    <name type="scientific">Candidatus Brocadia carolinensis</name>
    <dbReference type="NCBI Taxonomy" id="1004156"/>
    <lineage>
        <taxon>Bacteria</taxon>
        <taxon>Pseudomonadati</taxon>
        <taxon>Planctomycetota</taxon>
        <taxon>Candidatus Brocadiia</taxon>
        <taxon>Candidatus Brocadiales</taxon>
        <taxon>Candidatus Brocadiaceae</taxon>
        <taxon>Candidatus Brocadia</taxon>
    </lineage>
</organism>
<dbReference type="AlphaFoldDB" id="A0A1V4ATX5"/>
<dbReference type="Proteomes" id="UP000189681">
    <property type="component" value="Unassembled WGS sequence"/>
</dbReference>